<dbReference type="AlphaFoldDB" id="A0A099F3N9"/>
<dbReference type="eggNOG" id="ENOG5030144">
    <property type="taxonomic scope" value="Bacteria"/>
</dbReference>
<reference evidence="2 4" key="3">
    <citation type="submission" date="2016-10" db="EMBL/GenBank/DDBJ databases">
        <authorList>
            <person name="de Groot N.N."/>
        </authorList>
    </citation>
    <scope>NUCLEOTIDE SEQUENCE [LARGE SCALE GENOMIC DNA]</scope>
    <source>
        <strain evidence="2 4">CGMCC 1.6117</strain>
    </source>
</reference>
<evidence type="ECO:0000313" key="3">
    <source>
        <dbReference type="Proteomes" id="UP000029846"/>
    </source>
</evidence>
<name>A0A099F3N9_9RHOB</name>
<reference evidence="1 3" key="1">
    <citation type="submission" date="2014-09" db="EMBL/GenBank/DDBJ databases">
        <authorList>
            <person name="McGinnis J.M."/>
            <person name="Wolfgang W.J."/>
        </authorList>
    </citation>
    <scope>NUCLEOTIDE SEQUENCE [LARGE SCALE GENOMIC DNA]</scope>
    <source>
        <strain evidence="1 3">JCM 14014</strain>
    </source>
</reference>
<sequence length="352" mass="36275">MAVTIQNGVSTALFQGVAQVYLAGREVALLNADGAPLTGAPDPETAPVVTLQPAILPEGAGIGDSVTLSIGAAEGTPAPTALWDITLNGESIRDRLDAGVMTLALSEPGVYELTVSWTNSAGIATAETATLSVVEQPDPDPTGIDYDSQALVYLDADTAFDGSASDVTSVTARGTGGYVFAKVDSGAAIQRTPDGFLFSDGAYLRTATLDDVPSTDGIFAVAEVTLNSYGSSAGQILEGTGGYVKLLDIRGTFRTMGVDDSSVSLVLDPVTYGARVVIAGCIDDVLDRLGGIGSNGIAAETDMPMTDPAAMRFLTGRFVNGTLHRLAIVARAEGQPWPVTMQAVYEDFQAKA</sequence>
<dbReference type="STRING" id="376733.SAMN04487972_108140"/>
<proteinExistence type="predicted"/>
<dbReference type="Proteomes" id="UP000182312">
    <property type="component" value="Unassembled WGS sequence"/>
</dbReference>
<protein>
    <submittedName>
        <fullName evidence="1">Uncharacterized protein</fullName>
    </submittedName>
</protein>
<dbReference type="RefSeq" id="WP_036740406.1">
    <property type="nucleotide sequence ID" value="NZ_FOJO01000008.1"/>
</dbReference>
<gene>
    <name evidence="1" type="ORF">IT41_09300</name>
    <name evidence="2" type="ORF">SAMN04487972_108140</name>
</gene>
<evidence type="ECO:0000313" key="1">
    <source>
        <dbReference type="EMBL" id="KGJ04846.1"/>
    </source>
</evidence>
<dbReference type="OrthoDB" id="7760063at2"/>
<accession>A0A099F3N9</accession>
<evidence type="ECO:0000313" key="4">
    <source>
        <dbReference type="Proteomes" id="UP000182312"/>
    </source>
</evidence>
<reference evidence="1 3" key="2">
    <citation type="submission" date="2014-10" db="EMBL/GenBank/DDBJ databases">
        <title>Paracoccus sanguinis sp. nov., isolated from clinical specimens of New York State patients.</title>
        <authorList>
            <person name="Mingle L.A."/>
            <person name="Cole J.A."/>
            <person name="Lapierre P."/>
            <person name="Musser K.A."/>
        </authorList>
    </citation>
    <scope>NUCLEOTIDE SEQUENCE [LARGE SCALE GENOMIC DNA]</scope>
    <source>
        <strain evidence="1 3">JCM 14014</strain>
    </source>
</reference>
<evidence type="ECO:0000313" key="2">
    <source>
        <dbReference type="EMBL" id="SFA51491.1"/>
    </source>
</evidence>
<organism evidence="1 3">
    <name type="scientific">Paracoccus halophilus</name>
    <dbReference type="NCBI Taxonomy" id="376733"/>
    <lineage>
        <taxon>Bacteria</taxon>
        <taxon>Pseudomonadati</taxon>
        <taxon>Pseudomonadota</taxon>
        <taxon>Alphaproteobacteria</taxon>
        <taxon>Rhodobacterales</taxon>
        <taxon>Paracoccaceae</taxon>
        <taxon>Paracoccus</taxon>
    </lineage>
</organism>
<dbReference type="Proteomes" id="UP000029846">
    <property type="component" value="Unassembled WGS sequence"/>
</dbReference>
<dbReference type="EMBL" id="JRKN01000009">
    <property type="protein sequence ID" value="KGJ04846.1"/>
    <property type="molecule type" value="Genomic_DNA"/>
</dbReference>
<keyword evidence="3" id="KW-1185">Reference proteome</keyword>
<dbReference type="EMBL" id="FOJO01000008">
    <property type="protein sequence ID" value="SFA51491.1"/>
    <property type="molecule type" value="Genomic_DNA"/>
</dbReference>